<evidence type="ECO:0000256" key="2">
    <source>
        <dbReference type="ARBA" id="ARBA00022723"/>
    </source>
</evidence>
<dbReference type="SUPFAM" id="SSF56529">
    <property type="entry name" value="FAH"/>
    <property type="match status" value="1"/>
</dbReference>
<dbReference type="Gene3D" id="3.90.850.10">
    <property type="entry name" value="Fumarylacetoacetase-like, C-terminal domain"/>
    <property type="match status" value="1"/>
</dbReference>
<reference evidence="4" key="1">
    <citation type="submission" date="2022-08" db="EMBL/GenBank/DDBJ databases">
        <authorList>
            <person name="Deng Y."/>
            <person name="Han X.-F."/>
            <person name="Zhang Y.-Q."/>
        </authorList>
    </citation>
    <scope>NUCLEOTIDE SEQUENCE</scope>
    <source>
        <strain evidence="4">CPCC 203407</strain>
    </source>
</reference>
<accession>A0AA41XH96</accession>
<dbReference type="InterPro" id="IPR011234">
    <property type="entry name" value="Fumarylacetoacetase-like_C"/>
</dbReference>
<name>A0AA41XH96_9MICO</name>
<dbReference type="Proteomes" id="UP001165587">
    <property type="component" value="Unassembled WGS sequence"/>
</dbReference>
<dbReference type="Pfam" id="PF01557">
    <property type="entry name" value="FAA_hydrolase"/>
    <property type="match status" value="1"/>
</dbReference>
<dbReference type="EMBL" id="JANLCK010000002">
    <property type="protein sequence ID" value="MCS5724901.1"/>
    <property type="molecule type" value="Genomic_DNA"/>
</dbReference>
<dbReference type="GO" id="GO:0016787">
    <property type="term" value="F:hydrolase activity"/>
    <property type="evidence" value="ECO:0007669"/>
    <property type="project" value="UniProtKB-KW"/>
</dbReference>
<evidence type="ECO:0000256" key="1">
    <source>
        <dbReference type="ARBA" id="ARBA00010211"/>
    </source>
</evidence>
<feature type="domain" description="Fumarylacetoacetase-like C-terminal" evidence="3">
    <location>
        <begin position="69"/>
        <end position="272"/>
    </location>
</feature>
<proteinExistence type="inferred from homology"/>
<dbReference type="InterPro" id="IPR051121">
    <property type="entry name" value="FAH"/>
</dbReference>
<dbReference type="GO" id="GO:0016853">
    <property type="term" value="F:isomerase activity"/>
    <property type="evidence" value="ECO:0007669"/>
    <property type="project" value="UniProtKB-ARBA"/>
</dbReference>
<keyword evidence="4" id="KW-0378">Hydrolase</keyword>
<evidence type="ECO:0000259" key="3">
    <source>
        <dbReference type="Pfam" id="PF01557"/>
    </source>
</evidence>
<dbReference type="PANTHER" id="PTHR42796">
    <property type="entry name" value="FUMARYLACETOACETATE HYDROLASE DOMAIN-CONTAINING PROTEIN 2A-RELATED"/>
    <property type="match status" value="1"/>
</dbReference>
<comment type="similarity">
    <text evidence="1">Belongs to the FAH family.</text>
</comment>
<sequence length="282" mass="29778">MKLATIRTTEGLRAARVDGDELALLPFTDVGALIASGEDWAERAASAGDGARIPLAEADFAPLTPAPEKVFCVGLNYASHAAEAHLDIPQHPTLFAKFARSLIGANDDLEIPSASDKVDWEIELGVVIGKPARHVSEADALDHVAGYTIVNDVSMRDWQLRTSQFLAGKTFEHSTPVGPFLVTPDEIDHARSLRMELSVDGEVKQSSATDDLVFTVPQIISYISTIITLVPGDLIATGTPAGVGHVADPPAYLTPGSSVTCSIEGLGTQTTRCVAAREAVVA</sequence>
<dbReference type="RefSeq" id="WP_259525375.1">
    <property type="nucleotide sequence ID" value="NZ_JANLCK010000002.1"/>
</dbReference>
<dbReference type="PANTHER" id="PTHR42796:SF4">
    <property type="entry name" value="FUMARYLACETOACETATE HYDROLASE DOMAIN-CONTAINING PROTEIN 2A"/>
    <property type="match status" value="1"/>
</dbReference>
<keyword evidence="2" id="KW-0479">Metal-binding</keyword>
<protein>
    <submittedName>
        <fullName evidence="4">Fumarylacetoacetate hydrolase family protein</fullName>
    </submittedName>
</protein>
<dbReference type="GO" id="GO:0046872">
    <property type="term" value="F:metal ion binding"/>
    <property type="evidence" value="ECO:0007669"/>
    <property type="project" value="UniProtKB-KW"/>
</dbReference>
<gene>
    <name evidence="4" type="ORF">N1028_03225</name>
</gene>
<keyword evidence="5" id="KW-1185">Reference proteome</keyword>
<dbReference type="GO" id="GO:0019752">
    <property type="term" value="P:carboxylic acid metabolic process"/>
    <property type="evidence" value="ECO:0007669"/>
    <property type="project" value="UniProtKB-ARBA"/>
</dbReference>
<dbReference type="FunFam" id="3.90.850.10:FF:000002">
    <property type="entry name" value="2-hydroxyhepta-2,4-diene-1,7-dioate isomerase"/>
    <property type="match status" value="1"/>
</dbReference>
<evidence type="ECO:0000313" key="4">
    <source>
        <dbReference type="EMBL" id="MCS5724901.1"/>
    </source>
</evidence>
<dbReference type="AlphaFoldDB" id="A0AA41XH96"/>
<evidence type="ECO:0000313" key="5">
    <source>
        <dbReference type="Proteomes" id="UP001165587"/>
    </source>
</evidence>
<organism evidence="4 5">
    <name type="scientific">Herbiconiux oxytropis</name>
    <dbReference type="NCBI Taxonomy" id="2970915"/>
    <lineage>
        <taxon>Bacteria</taxon>
        <taxon>Bacillati</taxon>
        <taxon>Actinomycetota</taxon>
        <taxon>Actinomycetes</taxon>
        <taxon>Micrococcales</taxon>
        <taxon>Microbacteriaceae</taxon>
        <taxon>Herbiconiux</taxon>
    </lineage>
</organism>
<dbReference type="InterPro" id="IPR036663">
    <property type="entry name" value="Fumarylacetoacetase_C_sf"/>
</dbReference>
<comment type="caution">
    <text evidence="4">The sequence shown here is derived from an EMBL/GenBank/DDBJ whole genome shotgun (WGS) entry which is preliminary data.</text>
</comment>